<reference evidence="7" key="1">
    <citation type="journal article" date="2023" name="Mol. Biol. Evol.">
        <title>Third-Generation Sequencing Reveals the Adaptive Role of the Epigenome in Three Deep-Sea Polychaetes.</title>
        <authorList>
            <person name="Perez M."/>
            <person name="Aroh O."/>
            <person name="Sun Y."/>
            <person name="Lan Y."/>
            <person name="Juniper S.K."/>
            <person name="Young C.R."/>
            <person name="Angers B."/>
            <person name="Qian P.Y."/>
        </authorList>
    </citation>
    <scope>NUCLEOTIDE SEQUENCE</scope>
    <source>
        <strain evidence="7">P08H-3</strain>
    </source>
</reference>
<keyword evidence="8" id="KW-1185">Reference proteome</keyword>
<dbReference type="PROSITE" id="PS51352">
    <property type="entry name" value="THIOREDOXIN_2"/>
    <property type="match status" value="1"/>
</dbReference>
<accession>A0AAD9K7H0</accession>
<evidence type="ECO:0000256" key="5">
    <source>
        <dbReference type="ARBA" id="ARBA00047804"/>
    </source>
</evidence>
<dbReference type="PANTHER" id="PTHR46472:SF1">
    <property type="entry name" value="NUCLEOREDOXIN"/>
    <property type="match status" value="1"/>
</dbReference>
<feature type="domain" description="Thioredoxin" evidence="6">
    <location>
        <begin position="32"/>
        <end position="200"/>
    </location>
</feature>
<dbReference type="InterPro" id="IPR012336">
    <property type="entry name" value="Thioredoxin-like_fold"/>
</dbReference>
<dbReference type="AlphaFoldDB" id="A0AAD9K7H0"/>
<organism evidence="7 8">
    <name type="scientific">Paralvinella palmiformis</name>
    <dbReference type="NCBI Taxonomy" id="53620"/>
    <lineage>
        <taxon>Eukaryota</taxon>
        <taxon>Metazoa</taxon>
        <taxon>Spiralia</taxon>
        <taxon>Lophotrochozoa</taxon>
        <taxon>Annelida</taxon>
        <taxon>Polychaeta</taxon>
        <taxon>Sedentaria</taxon>
        <taxon>Canalipalpata</taxon>
        <taxon>Terebellida</taxon>
        <taxon>Terebelliformia</taxon>
        <taxon>Alvinellidae</taxon>
        <taxon>Paralvinella</taxon>
    </lineage>
</organism>
<name>A0AAD9K7H0_9ANNE</name>
<evidence type="ECO:0000259" key="6">
    <source>
        <dbReference type="PROSITE" id="PS51352"/>
    </source>
</evidence>
<dbReference type="CDD" id="cd03009">
    <property type="entry name" value="TryX_like_TryX_NRX"/>
    <property type="match status" value="1"/>
</dbReference>
<evidence type="ECO:0000256" key="3">
    <source>
        <dbReference type="ARBA" id="ARBA00026178"/>
    </source>
</evidence>
<dbReference type="PANTHER" id="PTHR46472">
    <property type="entry name" value="NUCLEOREDOXIN"/>
    <property type="match status" value="1"/>
</dbReference>
<dbReference type="Proteomes" id="UP001208570">
    <property type="component" value="Unassembled WGS sequence"/>
</dbReference>
<feature type="non-terminal residue" evidence="7">
    <location>
        <position position="1"/>
    </location>
</feature>
<protein>
    <recommendedName>
        <fullName evidence="3">Nucleoredoxin</fullName>
        <ecNumber evidence="1">1.8.1.8</ecNumber>
    </recommendedName>
</protein>
<comment type="catalytic activity">
    <reaction evidence="5">
        <text>[protein]-dithiol + NADP(+) = [protein]-disulfide + NADPH + H(+)</text>
        <dbReference type="Rhea" id="RHEA:18753"/>
        <dbReference type="Rhea" id="RHEA-COMP:10593"/>
        <dbReference type="Rhea" id="RHEA-COMP:10594"/>
        <dbReference type="ChEBI" id="CHEBI:15378"/>
        <dbReference type="ChEBI" id="CHEBI:29950"/>
        <dbReference type="ChEBI" id="CHEBI:50058"/>
        <dbReference type="ChEBI" id="CHEBI:57783"/>
        <dbReference type="ChEBI" id="CHEBI:58349"/>
        <dbReference type="EC" id="1.8.1.8"/>
    </reaction>
</comment>
<dbReference type="InterPro" id="IPR036249">
    <property type="entry name" value="Thioredoxin-like_sf"/>
</dbReference>
<dbReference type="InterPro" id="IPR013766">
    <property type="entry name" value="Thioredoxin_domain"/>
</dbReference>
<dbReference type="EC" id="1.8.1.8" evidence="1"/>
<dbReference type="GO" id="GO:0031397">
    <property type="term" value="P:negative regulation of protein ubiquitination"/>
    <property type="evidence" value="ECO:0007669"/>
    <property type="project" value="TreeGrafter"/>
</dbReference>
<comment type="caution">
    <text evidence="7">The sequence shown here is derived from an EMBL/GenBank/DDBJ whole genome shotgun (WGS) entry which is preliminary data.</text>
</comment>
<gene>
    <name evidence="7" type="ORF">LSH36_44g13028</name>
</gene>
<evidence type="ECO:0000256" key="1">
    <source>
        <dbReference type="ARBA" id="ARBA00012612"/>
    </source>
</evidence>
<dbReference type="Pfam" id="PF13905">
    <property type="entry name" value="Thioredoxin_8"/>
    <property type="match status" value="1"/>
</dbReference>
<comment type="catalytic activity">
    <reaction evidence="4">
        <text>[protein]-dithiol + NAD(+) = [protein]-disulfide + NADH + H(+)</text>
        <dbReference type="Rhea" id="RHEA:18749"/>
        <dbReference type="Rhea" id="RHEA-COMP:10593"/>
        <dbReference type="Rhea" id="RHEA-COMP:10594"/>
        <dbReference type="ChEBI" id="CHEBI:15378"/>
        <dbReference type="ChEBI" id="CHEBI:29950"/>
        <dbReference type="ChEBI" id="CHEBI:50058"/>
        <dbReference type="ChEBI" id="CHEBI:57540"/>
        <dbReference type="ChEBI" id="CHEBI:57945"/>
        <dbReference type="EC" id="1.8.1.8"/>
    </reaction>
</comment>
<evidence type="ECO:0000313" key="7">
    <source>
        <dbReference type="EMBL" id="KAK2165951.1"/>
    </source>
</evidence>
<proteinExistence type="inferred from homology"/>
<dbReference type="Gene3D" id="3.40.30.10">
    <property type="entry name" value="Glutaredoxin"/>
    <property type="match status" value="1"/>
</dbReference>
<evidence type="ECO:0000256" key="2">
    <source>
        <dbReference type="ARBA" id="ARBA00025782"/>
    </source>
</evidence>
<dbReference type="InterPro" id="IPR045870">
    <property type="entry name" value="TryX_NRX_thioredoxin_dom"/>
</dbReference>
<dbReference type="SUPFAM" id="SSF52833">
    <property type="entry name" value="Thioredoxin-like"/>
    <property type="match status" value="1"/>
</dbReference>
<comment type="similarity">
    <text evidence="2">Belongs to the nucleoredoxin family.</text>
</comment>
<dbReference type="GO" id="GO:0004791">
    <property type="term" value="F:thioredoxin-disulfide reductase (NADPH) activity"/>
    <property type="evidence" value="ECO:0007669"/>
    <property type="project" value="InterPro"/>
</dbReference>
<dbReference type="GO" id="GO:0005634">
    <property type="term" value="C:nucleus"/>
    <property type="evidence" value="ECO:0007669"/>
    <property type="project" value="TreeGrafter"/>
</dbReference>
<sequence length="238" mass="26500">YSLDTGLVLTVCDITPASLVYANELILLFHNVTLGMAALKDILGDTLKNGRGEDVKTESLNGSDRVVGLYFSAHWCPPCRGFTPKLIEFYNNFKQTEKGENLEIVFISSDRDESSFVEYFDEMPWLALPFSDRDKKAQLTKKYKIGGIPSFILLDAETGAVITKKGRDGVMTDSEGKNFPWFPKPLKELLKGKFLKSATGGATTTDEELQGKVIGLYFSAHWVSVPGYLNMLKVYIMA</sequence>
<evidence type="ECO:0000313" key="8">
    <source>
        <dbReference type="Proteomes" id="UP001208570"/>
    </source>
</evidence>
<evidence type="ECO:0000256" key="4">
    <source>
        <dbReference type="ARBA" id="ARBA00047388"/>
    </source>
</evidence>
<dbReference type="EMBL" id="JAODUP010000044">
    <property type="protein sequence ID" value="KAK2165951.1"/>
    <property type="molecule type" value="Genomic_DNA"/>
</dbReference>
<dbReference type="GO" id="GO:0030178">
    <property type="term" value="P:negative regulation of Wnt signaling pathway"/>
    <property type="evidence" value="ECO:0007669"/>
    <property type="project" value="TreeGrafter"/>
</dbReference>